<name>A0A1G6ZHM6_9ACTN</name>
<organism evidence="3 4">
    <name type="scientific">Nocardioides lianchengensis</name>
    <dbReference type="NCBI Taxonomy" id="1045774"/>
    <lineage>
        <taxon>Bacteria</taxon>
        <taxon>Bacillati</taxon>
        <taxon>Actinomycetota</taxon>
        <taxon>Actinomycetes</taxon>
        <taxon>Propionibacteriales</taxon>
        <taxon>Nocardioidaceae</taxon>
        <taxon>Nocardioides</taxon>
    </lineage>
</organism>
<dbReference type="InterPro" id="IPR011089">
    <property type="entry name" value="GmrSD_C"/>
</dbReference>
<feature type="chain" id="PRO_5011729580" description="GmrSD restriction endonucleases C-terminal domain-containing protein" evidence="1">
    <location>
        <begin position="40"/>
        <end position="228"/>
    </location>
</feature>
<proteinExistence type="predicted"/>
<dbReference type="STRING" id="1045774.SAMN05421872_113154"/>
<dbReference type="PANTHER" id="PTHR24094:SF15">
    <property type="entry name" value="AMP-DEPENDENT SYNTHETASE_LIGASE DOMAIN-CONTAINING PROTEIN-RELATED"/>
    <property type="match status" value="1"/>
</dbReference>
<dbReference type="Proteomes" id="UP000199034">
    <property type="component" value="Unassembled WGS sequence"/>
</dbReference>
<accession>A0A1G6ZHM6</accession>
<keyword evidence="4" id="KW-1185">Reference proteome</keyword>
<evidence type="ECO:0000256" key="1">
    <source>
        <dbReference type="SAM" id="SignalP"/>
    </source>
</evidence>
<dbReference type="EMBL" id="FMZM01000013">
    <property type="protein sequence ID" value="SDE02128.1"/>
    <property type="molecule type" value="Genomic_DNA"/>
</dbReference>
<evidence type="ECO:0000313" key="3">
    <source>
        <dbReference type="EMBL" id="SDE02128.1"/>
    </source>
</evidence>
<feature type="signal peptide" evidence="1">
    <location>
        <begin position="1"/>
        <end position="39"/>
    </location>
</feature>
<gene>
    <name evidence="3" type="ORF">SAMN05421872_113154</name>
</gene>
<keyword evidence="1" id="KW-0732">Signal</keyword>
<protein>
    <recommendedName>
        <fullName evidence="2">GmrSD restriction endonucleases C-terminal domain-containing protein</fullName>
    </recommendedName>
</protein>
<dbReference type="PANTHER" id="PTHR24094">
    <property type="entry name" value="SECRETED PROTEIN"/>
    <property type="match status" value="1"/>
</dbReference>
<feature type="domain" description="GmrSD restriction endonucleases C-terminal" evidence="2">
    <location>
        <begin position="105"/>
        <end position="211"/>
    </location>
</feature>
<evidence type="ECO:0000313" key="4">
    <source>
        <dbReference type="Proteomes" id="UP000199034"/>
    </source>
</evidence>
<dbReference type="AlphaFoldDB" id="A0A1G6ZHM6"/>
<evidence type="ECO:0000259" key="2">
    <source>
        <dbReference type="Pfam" id="PF07510"/>
    </source>
</evidence>
<sequence>MLRGPAQGRRMTIRRLLSAAVSAAVVPVVLVAVPAPAHAADYSAPLSTAIADLPGATEDRTGYSRDLFNHWVDADGDGCSTRNEVLIEEADDPVTVGSGCSLSGGRWYSYYDGESWTATGDVDIDHMVPLAEAWDSGASGWSSADRESYANDLDDRRTLVGVTDSVNQAKGDQDPAEWLPELQQCRYLEEWVAVKHRWGLAVDTAERSALTSLASGCSDVTITVTLAR</sequence>
<reference evidence="3 4" key="1">
    <citation type="submission" date="2016-10" db="EMBL/GenBank/DDBJ databases">
        <authorList>
            <person name="de Groot N.N."/>
        </authorList>
    </citation>
    <scope>NUCLEOTIDE SEQUENCE [LARGE SCALE GENOMIC DNA]</scope>
    <source>
        <strain evidence="3 4">CGMCC 4.6858</strain>
    </source>
</reference>
<dbReference type="Pfam" id="PF07510">
    <property type="entry name" value="GmrSD_C"/>
    <property type="match status" value="1"/>
</dbReference>